<keyword evidence="4" id="KW-0408">Iron</keyword>
<dbReference type="Proteomes" id="UP001500610">
    <property type="component" value="Unassembled WGS sequence"/>
</dbReference>
<keyword evidence="5" id="KW-0411">Iron-sulfur</keyword>
<dbReference type="InterPro" id="IPR037207">
    <property type="entry name" value="Nuop51_4Fe4S-bd_sf"/>
</dbReference>
<dbReference type="SUPFAM" id="SSF142984">
    <property type="entry name" value="Nqo1 middle domain-like"/>
    <property type="match status" value="1"/>
</dbReference>
<protein>
    <submittedName>
        <fullName evidence="8">NADH-ubiquinone oxidoreductase-F iron-sulfur binding region domain-containing protein</fullName>
    </submittedName>
</protein>
<name>A0ABP9HHR8_9ACTN</name>
<evidence type="ECO:0000259" key="7">
    <source>
        <dbReference type="SMART" id="SM00928"/>
    </source>
</evidence>
<dbReference type="Gene3D" id="3.10.20.600">
    <property type="match status" value="1"/>
</dbReference>
<dbReference type="Gene3D" id="3.40.50.11540">
    <property type="entry name" value="NADH-ubiquinone oxidoreductase 51kDa subunit"/>
    <property type="match status" value="1"/>
</dbReference>
<dbReference type="InterPro" id="IPR011538">
    <property type="entry name" value="Nuo51_FMN-bd"/>
</dbReference>
<dbReference type="SUPFAM" id="SSF142019">
    <property type="entry name" value="Nqo1 FMN-binding domain-like"/>
    <property type="match status" value="1"/>
</dbReference>
<reference evidence="9" key="1">
    <citation type="journal article" date="2019" name="Int. J. Syst. Evol. Microbiol.">
        <title>The Global Catalogue of Microorganisms (GCM) 10K type strain sequencing project: providing services to taxonomists for standard genome sequencing and annotation.</title>
        <authorList>
            <consortium name="The Broad Institute Genomics Platform"/>
            <consortium name="The Broad Institute Genome Sequencing Center for Infectious Disease"/>
            <person name="Wu L."/>
            <person name="Ma J."/>
        </authorList>
    </citation>
    <scope>NUCLEOTIDE SEQUENCE [LARGE SCALE GENOMIC DNA]</scope>
    <source>
        <strain evidence="9">JCM 17657</strain>
    </source>
</reference>
<comment type="caution">
    <text evidence="8">The sequence shown here is derived from an EMBL/GenBank/DDBJ whole genome shotgun (WGS) entry which is preliminary data.</text>
</comment>
<dbReference type="RefSeq" id="WP_226029105.1">
    <property type="nucleotide sequence ID" value="NZ_BAABIV010000002.1"/>
</dbReference>
<keyword evidence="3" id="KW-0479">Metal-binding</keyword>
<sequence>MTPASVLAGPHAEGADSARRAAVHPAIAPRLVVAGSEEARLHLAAERALGTYEPGTEGGEFLDELERSGLTGRGGAAFPAHIKWRGVVAGEGPRVVVANGEEGEPASGKDRWLLTHRPHLVLDGLLLAARTVRAGRAVVYLSHPETVAAVRGALDELAAAGDDRAREVEIHVVDPTYVAGEESALCRSVNGGPALPTAKPPRPHESGVDGRPTLVSNVETLAHAAWLARNGADAFRAQGTAASPGTALVTLSGACGAPGVYEVPLGRTIRQLFDEVGGGLAEESHGFLVGGWFGGVLRRERAQDTPCCYDALRTLGSGLGCGAITALGADDTPVRVAADLAAWYARESAGQCGVCVNGTKAIRDTFARIADGAGSADDRDKLVRWGDTLPGRGACAFLNGAATLARSAVAQYPEAFPAGA</sequence>
<dbReference type="PANTHER" id="PTHR43578">
    <property type="entry name" value="NADH-QUINONE OXIDOREDUCTASE SUBUNIT F"/>
    <property type="match status" value="1"/>
</dbReference>
<evidence type="ECO:0000313" key="8">
    <source>
        <dbReference type="EMBL" id="GAA4970970.1"/>
    </source>
</evidence>
<evidence type="ECO:0000256" key="5">
    <source>
        <dbReference type="ARBA" id="ARBA00023014"/>
    </source>
</evidence>
<dbReference type="Pfam" id="PF01512">
    <property type="entry name" value="Complex1_51K"/>
    <property type="match status" value="1"/>
</dbReference>
<dbReference type="Pfam" id="PF10589">
    <property type="entry name" value="NADH_4Fe-4S"/>
    <property type="match status" value="1"/>
</dbReference>
<comment type="similarity">
    <text evidence="1">Belongs to the complex I 51 kDa subunit family.</text>
</comment>
<proteinExistence type="inferred from homology"/>
<evidence type="ECO:0000256" key="2">
    <source>
        <dbReference type="ARBA" id="ARBA00022485"/>
    </source>
</evidence>
<dbReference type="InterPro" id="IPR019575">
    <property type="entry name" value="Nuop51_4Fe4S-bd"/>
</dbReference>
<gene>
    <name evidence="8" type="ORF">GCM10023257_03730</name>
</gene>
<keyword evidence="2" id="KW-0004">4Fe-4S</keyword>
<evidence type="ECO:0000256" key="1">
    <source>
        <dbReference type="ARBA" id="ARBA00007523"/>
    </source>
</evidence>
<dbReference type="InterPro" id="IPR037225">
    <property type="entry name" value="Nuo51_FMN-bd_sf"/>
</dbReference>
<dbReference type="Gene3D" id="1.20.1440.230">
    <property type="entry name" value="NADH-ubiquinone oxidoreductase 51kDa subunit, iron-sulphur binding domain"/>
    <property type="match status" value="1"/>
</dbReference>
<evidence type="ECO:0000256" key="4">
    <source>
        <dbReference type="ARBA" id="ARBA00023004"/>
    </source>
</evidence>
<dbReference type="SUPFAM" id="SSF140490">
    <property type="entry name" value="Nqo1C-terminal domain-like"/>
    <property type="match status" value="1"/>
</dbReference>
<feature type="region of interest" description="Disordered" evidence="6">
    <location>
        <begin position="1"/>
        <end position="20"/>
    </location>
</feature>
<evidence type="ECO:0000256" key="6">
    <source>
        <dbReference type="SAM" id="MobiDB-lite"/>
    </source>
</evidence>
<dbReference type="EMBL" id="BAABIV010000002">
    <property type="protein sequence ID" value="GAA4970970.1"/>
    <property type="molecule type" value="Genomic_DNA"/>
</dbReference>
<dbReference type="SMART" id="SM00928">
    <property type="entry name" value="NADH_4Fe-4S"/>
    <property type="match status" value="1"/>
</dbReference>
<dbReference type="PANTHER" id="PTHR43578:SF3">
    <property type="entry name" value="NADH-QUINONE OXIDOREDUCTASE SUBUNIT F"/>
    <property type="match status" value="1"/>
</dbReference>
<evidence type="ECO:0000313" key="9">
    <source>
        <dbReference type="Proteomes" id="UP001500610"/>
    </source>
</evidence>
<accession>A0ABP9HHR8</accession>
<feature type="domain" description="NADH-ubiquinone oxidoreductase 51kDa subunit iron-sulphur binding" evidence="7">
    <location>
        <begin position="334"/>
        <end position="379"/>
    </location>
</feature>
<evidence type="ECO:0000256" key="3">
    <source>
        <dbReference type="ARBA" id="ARBA00022723"/>
    </source>
</evidence>
<organism evidence="8 9">
    <name type="scientific">Streptomyces hyderabadensis</name>
    <dbReference type="NCBI Taxonomy" id="598549"/>
    <lineage>
        <taxon>Bacteria</taxon>
        <taxon>Bacillati</taxon>
        <taxon>Actinomycetota</taxon>
        <taxon>Actinomycetes</taxon>
        <taxon>Kitasatosporales</taxon>
        <taxon>Streptomycetaceae</taxon>
        <taxon>Streptomyces</taxon>
    </lineage>
</organism>
<keyword evidence="9" id="KW-1185">Reference proteome</keyword>